<dbReference type="NCBIfam" id="NF005559">
    <property type="entry name" value="PRK07231.1"/>
    <property type="match status" value="1"/>
</dbReference>
<evidence type="ECO:0000256" key="2">
    <source>
        <dbReference type="ARBA" id="ARBA00023002"/>
    </source>
</evidence>
<evidence type="ECO:0000256" key="1">
    <source>
        <dbReference type="ARBA" id="ARBA00006484"/>
    </source>
</evidence>
<protein>
    <submittedName>
        <fullName evidence="3">SDR family NAD(P)-dependent oxidoreductase</fullName>
    </submittedName>
</protein>
<evidence type="ECO:0000313" key="3">
    <source>
        <dbReference type="EMBL" id="RDV16190.1"/>
    </source>
</evidence>
<dbReference type="FunFam" id="3.40.50.720:FF:000084">
    <property type="entry name" value="Short-chain dehydrogenase reductase"/>
    <property type="match status" value="1"/>
</dbReference>
<dbReference type="InterPro" id="IPR002347">
    <property type="entry name" value="SDR_fam"/>
</dbReference>
<dbReference type="Proteomes" id="UP000256708">
    <property type="component" value="Unassembled WGS sequence"/>
</dbReference>
<keyword evidence="4" id="KW-1185">Reference proteome</keyword>
<gene>
    <name evidence="3" type="ORF">DXT99_05845</name>
</gene>
<sequence>MIMKDYYTSKVVLITGGGQGIGLGMAQAFAEAGAKVIIADADAEAGQEALARLKQQDLQVTFIPCDVALEEQVQDLMKQVSKEYGVLDALTNNAGIADPFVKPLQEMPIDVFDRVLAVNLRGPLLCSKYALPLLQKAAHPAILNISSTRAFMSEPNTFPYSASKGGLEALTHSLAVSLTAERVRVNAIAPGWIEVGEWEKERQRYTPQHSKEDKEQHPVGRVGMPEDIAEAALFLCSDKAGFITGQSLTIDGGMTVKMIYK</sequence>
<dbReference type="Pfam" id="PF13561">
    <property type="entry name" value="adh_short_C2"/>
    <property type="match status" value="1"/>
</dbReference>
<name>A0A3D8LFK3_9BACT</name>
<dbReference type="PRINTS" id="PR00081">
    <property type="entry name" value="GDHRDH"/>
</dbReference>
<dbReference type="InterPro" id="IPR020904">
    <property type="entry name" value="Sc_DH/Rdtase_CS"/>
</dbReference>
<dbReference type="OrthoDB" id="9804104at2"/>
<dbReference type="InterPro" id="IPR036291">
    <property type="entry name" value="NAD(P)-bd_dom_sf"/>
</dbReference>
<comment type="caution">
    <text evidence="3">The sequence shown here is derived from an EMBL/GenBank/DDBJ whole genome shotgun (WGS) entry which is preliminary data.</text>
</comment>
<organism evidence="3 4">
    <name type="scientific">Pontibacter diazotrophicus</name>
    <dbReference type="NCBI Taxonomy" id="1400979"/>
    <lineage>
        <taxon>Bacteria</taxon>
        <taxon>Pseudomonadati</taxon>
        <taxon>Bacteroidota</taxon>
        <taxon>Cytophagia</taxon>
        <taxon>Cytophagales</taxon>
        <taxon>Hymenobacteraceae</taxon>
        <taxon>Pontibacter</taxon>
    </lineage>
</organism>
<dbReference type="AlphaFoldDB" id="A0A3D8LFK3"/>
<dbReference type="EMBL" id="QRGR01000005">
    <property type="protein sequence ID" value="RDV16190.1"/>
    <property type="molecule type" value="Genomic_DNA"/>
</dbReference>
<keyword evidence="2" id="KW-0560">Oxidoreductase</keyword>
<evidence type="ECO:0000313" key="4">
    <source>
        <dbReference type="Proteomes" id="UP000256708"/>
    </source>
</evidence>
<dbReference type="PROSITE" id="PS00061">
    <property type="entry name" value="ADH_SHORT"/>
    <property type="match status" value="1"/>
</dbReference>
<dbReference type="SUPFAM" id="SSF51735">
    <property type="entry name" value="NAD(P)-binding Rossmann-fold domains"/>
    <property type="match status" value="1"/>
</dbReference>
<dbReference type="Gene3D" id="3.40.50.720">
    <property type="entry name" value="NAD(P)-binding Rossmann-like Domain"/>
    <property type="match status" value="1"/>
</dbReference>
<dbReference type="GO" id="GO:0016491">
    <property type="term" value="F:oxidoreductase activity"/>
    <property type="evidence" value="ECO:0007669"/>
    <property type="project" value="UniProtKB-KW"/>
</dbReference>
<reference evidence="4" key="1">
    <citation type="submission" date="2018-08" db="EMBL/GenBank/DDBJ databases">
        <authorList>
            <person name="Liu Z.-W."/>
            <person name="Du Z.-J."/>
        </authorList>
    </citation>
    <scope>NUCLEOTIDE SEQUENCE [LARGE SCALE GENOMIC DNA]</scope>
    <source>
        <strain evidence="4">H4X</strain>
    </source>
</reference>
<dbReference type="PRINTS" id="PR00080">
    <property type="entry name" value="SDRFAMILY"/>
</dbReference>
<dbReference type="PANTHER" id="PTHR24321:SF8">
    <property type="entry name" value="ESTRADIOL 17-BETA-DEHYDROGENASE 8-RELATED"/>
    <property type="match status" value="1"/>
</dbReference>
<proteinExistence type="inferred from homology"/>
<accession>A0A3D8LFK3</accession>
<dbReference type="PANTHER" id="PTHR24321">
    <property type="entry name" value="DEHYDROGENASES, SHORT CHAIN"/>
    <property type="match status" value="1"/>
</dbReference>
<comment type="similarity">
    <text evidence="1">Belongs to the short-chain dehydrogenases/reductases (SDR) family.</text>
</comment>